<dbReference type="InterPro" id="IPR039420">
    <property type="entry name" value="WalR-like"/>
</dbReference>
<dbReference type="SUPFAM" id="SSF52172">
    <property type="entry name" value="CheY-like"/>
    <property type="match status" value="1"/>
</dbReference>
<evidence type="ECO:0000256" key="7">
    <source>
        <dbReference type="PROSITE-ProRule" id="PRU01091"/>
    </source>
</evidence>
<proteinExistence type="predicted"/>
<sequence>MKAHSVLVVDDDPDISNAIEIYLRSEGIGVYKASDGEEALQKLQAHSVQLIIMDIMMPGLDGLQTTLEIRETCNVPIIMLSARTEDYDKIVGLNIGADDYIAKPFNPLELMARVKSQLRRFTGLGAQINQSSEDAEHEIQVRGLVYNKQKKTMTLEGEDVRLTPTEFHILRLFMENKGRIFAIDEIYERVWKEPAFQPENTVAVHIRRIREKIEFNPREPKYIKVVWGIGYKLEE</sequence>
<gene>
    <name evidence="10" type="ORF">J2Z28_004335</name>
</gene>
<keyword evidence="4 7" id="KW-0238">DNA-binding</keyword>
<evidence type="ECO:0000256" key="5">
    <source>
        <dbReference type="ARBA" id="ARBA00023163"/>
    </source>
</evidence>
<evidence type="ECO:0000256" key="2">
    <source>
        <dbReference type="ARBA" id="ARBA00023012"/>
    </source>
</evidence>
<name>A0ABS4RXQ5_PAEXY</name>
<dbReference type="Gene3D" id="6.10.250.690">
    <property type="match status" value="1"/>
</dbReference>
<accession>A0ABS4RXQ5</accession>
<evidence type="ECO:0000313" key="10">
    <source>
        <dbReference type="EMBL" id="MBP2247672.1"/>
    </source>
</evidence>
<evidence type="ECO:0000259" key="8">
    <source>
        <dbReference type="PROSITE" id="PS50110"/>
    </source>
</evidence>
<comment type="caution">
    <text evidence="10">The sequence shown here is derived from an EMBL/GenBank/DDBJ whole genome shotgun (WGS) entry which is preliminary data.</text>
</comment>
<dbReference type="PANTHER" id="PTHR48111:SF2">
    <property type="entry name" value="RESPONSE REGULATOR SAER"/>
    <property type="match status" value="1"/>
</dbReference>
<evidence type="ECO:0000256" key="3">
    <source>
        <dbReference type="ARBA" id="ARBA00023015"/>
    </source>
</evidence>
<dbReference type="SUPFAM" id="SSF46894">
    <property type="entry name" value="C-terminal effector domain of the bipartite response regulators"/>
    <property type="match status" value="1"/>
</dbReference>
<dbReference type="SMART" id="SM00448">
    <property type="entry name" value="REC"/>
    <property type="match status" value="1"/>
</dbReference>
<dbReference type="InterPro" id="IPR036388">
    <property type="entry name" value="WH-like_DNA-bd_sf"/>
</dbReference>
<dbReference type="InterPro" id="IPR001867">
    <property type="entry name" value="OmpR/PhoB-type_DNA-bd"/>
</dbReference>
<keyword evidence="5" id="KW-0804">Transcription</keyword>
<keyword evidence="3" id="KW-0805">Transcription regulation</keyword>
<evidence type="ECO:0000313" key="11">
    <source>
        <dbReference type="Proteomes" id="UP000810207"/>
    </source>
</evidence>
<dbReference type="Gene3D" id="3.40.50.2300">
    <property type="match status" value="1"/>
</dbReference>
<dbReference type="Pfam" id="PF00072">
    <property type="entry name" value="Response_reg"/>
    <property type="match status" value="1"/>
</dbReference>
<feature type="modified residue" description="4-aspartylphosphate" evidence="6">
    <location>
        <position position="54"/>
    </location>
</feature>
<dbReference type="Proteomes" id="UP000810207">
    <property type="component" value="Unassembled WGS sequence"/>
</dbReference>
<dbReference type="PROSITE" id="PS50110">
    <property type="entry name" value="RESPONSE_REGULATORY"/>
    <property type="match status" value="1"/>
</dbReference>
<feature type="DNA-binding region" description="OmpR/PhoB-type" evidence="7">
    <location>
        <begin position="136"/>
        <end position="235"/>
    </location>
</feature>
<keyword evidence="1 6" id="KW-0597">Phosphoprotein</keyword>
<reference evidence="10 11" key="1">
    <citation type="submission" date="2021-03" db="EMBL/GenBank/DDBJ databases">
        <title>Genomic Encyclopedia of Type Strains, Phase IV (KMG-IV): sequencing the most valuable type-strain genomes for metagenomic binning, comparative biology and taxonomic classification.</title>
        <authorList>
            <person name="Goeker M."/>
        </authorList>
    </citation>
    <scope>NUCLEOTIDE SEQUENCE [LARGE SCALE GENOMIC DNA]</scope>
    <source>
        <strain evidence="10 11">DSM 21292</strain>
    </source>
</reference>
<keyword evidence="11" id="KW-1185">Reference proteome</keyword>
<evidence type="ECO:0000259" key="9">
    <source>
        <dbReference type="PROSITE" id="PS51755"/>
    </source>
</evidence>
<evidence type="ECO:0000256" key="1">
    <source>
        <dbReference type="ARBA" id="ARBA00022553"/>
    </source>
</evidence>
<dbReference type="PANTHER" id="PTHR48111">
    <property type="entry name" value="REGULATOR OF RPOS"/>
    <property type="match status" value="1"/>
</dbReference>
<dbReference type="EMBL" id="JAGIKV010000017">
    <property type="protein sequence ID" value="MBP2247672.1"/>
    <property type="molecule type" value="Genomic_DNA"/>
</dbReference>
<dbReference type="PROSITE" id="PS51755">
    <property type="entry name" value="OMPR_PHOB"/>
    <property type="match status" value="1"/>
</dbReference>
<dbReference type="CDD" id="cd17574">
    <property type="entry name" value="REC_OmpR"/>
    <property type="match status" value="1"/>
</dbReference>
<dbReference type="Gene3D" id="1.10.10.10">
    <property type="entry name" value="Winged helix-like DNA-binding domain superfamily/Winged helix DNA-binding domain"/>
    <property type="match status" value="1"/>
</dbReference>
<evidence type="ECO:0000256" key="4">
    <source>
        <dbReference type="ARBA" id="ARBA00023125"/>
    </source>
</evidence>
<dbReference type="CDD" id="cd00383">
    <property type="entry name" value="trans_reg_C"/>
    <property type="match status" value="1"/>
</dbReference>
<dbReference type="InterPro" id="IPR016032">
    <property type="entry name" value="Sig_transdc_resp-reg_C-effctor"/>
</dbReference>
<evidence type="ECO:0000256" key="6">
    <source>
        <dbReference type="PROSITE-ProRule" id="PRU00169"/>
    </source>
</evidence>
<organism evidence="10 11">
    <name type="scientific">Paenibacillus xylanexedens</name>
    <dbReference type="NCBI Taxonomy" id="528191"/>
    <lineage>
        <taxon>Bacteria</taxon>
        <taxon>Bacillati</taxon>
        <taxon>Bacillota</taxon>
        <taxon>Bacilli</taxon>
        <taxon>Bacillales</taxon>
        <taxon>Paenibacillaceae</taxon>
        <taxon>Paenibacillus</taxon>
    </lineage>
</organism>
<dbReference type="Pfam" id="PF00486">
    <property type="entry name" value="Trans_reg_C"/>
    <property type="match status" value="1"/>
</dbReference>
<dbReference type="GO" id="GO:0003677">
    <property type="term" value="F:DNA binding"/>
    <property type="evidence" value="ECO:0007669"/>
    <property type="project" value="UniProtKB-KW"/>
</dbReference>
<dbReference type="SMART" id="SM00862">
    <property type="entry name" value="Trans_reg_C"/>
    <property type="match status" value="1"/>
</dbReference>
<feature type="domain" description="OmpR/PhoB-type" evidence="9">
    <location>
        <begin position="136"/>
        <end position="235"/>
    </location>
</feature>
<dbReference type="InterPro" id="IPR011006">
    <property type="entry name" value="CheY-like_superfamily"/>
</dbReference>
<protein>
    <submittedName>
        <fullName evidence="10">DNA-binding response OmpR family regulator</fullName>
    </submittedName>
</protein>
<feature type="domain" description="Response regulatory" evidence="8">
    <location>
        <begin position="5"/>
        <end position="118"/>
    </location>
</feature>
<dbReference type="InterPro" id="IPR001789">
    <property type="entry name" value="Sig_transdc_resp-reg_receiver"/>
</dbReference>
<keyword evidence="2" id="KW-0902">Two-component regulatory system</keyword>
<dbReference type="RefSeq" id="WP_211084150.1">
    <property type="nucleotide sequence ID" value="NZ_CBCSLC010000010.1"/>
</dbReference>